<dbReference type="InterPro" id="IPR030963">
    <property type="entry name" value="DHQ_synth_fam"/>
</dbReference>
<evidence type="ECO:0000256" key="12">
    <source>
        <dbReference type="ARBA" id="ARBA00022741"/>
    </source>
</evidence>
<evidence type="ECO:0000256" key="5">
    <source>
        <dbReference type="ARBA" id="ARBA00004661"/>
    </source>
</evidence>
<feature type="binding site" evidence="18">
    <location>
        <begin position="126"/>
        <end position="127"/>
    </location>
    <ligand>
        <name>NAD(+)</name>
        <dbReference type="ChEBI" id="CHEBI:57540"/>
    </ligand>
</feature>
<dbReference type="Gene3D" id="3.40.50.1970">
    <property type="match status" value="1"/>
</dbReference>
<keyword evidence="11 18" id="KW-0479">Metal-binding</keyword>
<feature type="binding site" evidence="18">
    <location>
        <position position="261"/>
    </location>
    <ligand>
        <name>Zn(2+)</name>
        <dbReference type="ChEBI" id="CHEBI:29105"/>
    </ligand>
</feature>
<dbReference type="NCBIfam" id="TIGR01357">
    <property type="entry name" value="aroB"/>
    <property type="match status" value="1"/>
</dbReference>
<comment type="cofactor">
    <cofactor evidence="18">
        <name>Co(2+)</name>
        <dbReference type="ChEBI" id="CHEBI:48828"/>
    </cofactor>
    <cofactor evidence="18">
        <name>Zn(2+)</name>
        <dbReference type="ChEBI" id="CHEBI:29105"/>
    </cofactor>
    <text evidence="18">Binds 1 divalent metal cation per subunit. Can use either Co(2+) or Zn(2+).</text>
</comment>
<dbReference type="InterPro" id="IPR056179">
    <property type="entry name" value="DHQS_C"/>
</dbReference>
<keyword evidence="10 18" id="KW-0028">Amino-acid biosynthesis</keyword>
<evidence type="ECO:0000256" key="6">
    <source>
        <dbReference type="ARBA" id="ARBA00005412"/>
    </source>
</evidence>
<comment type="catalytic activity">
    <reaction evidence="1 18">
        <text>7-phospho-2-dehydro-3-deoxy-D-arabino-heptonate = 3-dehydroquinate + phosphate</text>
        <dbReference type="Rhea" id="RHEA:21968"/>
        <dbReference type="ChEBI" id="CHEBI:32364"/>
        <dbReference type="ChEBI" id="CHEBI:43474"/>
        <dbReference type="ChEBI" id="CHEBI:58394"/>
        <dbReference type="EC" id="4.2.3.4"/>
    </reaction>
</comment>
<organism evidence="21 22">
    <name type="scientific">Paludibaculum fermentans</name>
    <dbReference type="NCBI Taxonomy" id="1473598"/>
    <lineage>
        <taxon>Bacteria</taxon>
        <taxon>Pseudomonadati</taxon>
        <taxon>Acidobacteriota</taxon>
        <taxon>Terriglobia</taxon>
        <taxon>Bryobacterales</taxon>
        <taxon>Bryobacteraceae</taxon>
        <taxon>Paludibaculum</taxon>
    </lineage>
</organism>
<dbReference type="KEGG" id="pfer:IRI77_23600"/>
<keyword evidence="12 18" id="KW-0547">Nucleotide-binding</keyword>
<dbReference type="Pfam" id="PF01761">
    <property type="entry name" value="DHQ_synthase"/>
    <property type="match status" value="1"/>
</dbReference>
<evidence type="ECO:0000256" key="11">
    <source>
        <dbReference type="ARBA" id="ARBA00022723"/>
    </source>
</evidence>
<dbReference type="GO" id="GO:0008652">
    <property type="term" value="P:amino acid biosynthetic process"/>
    <property type="evidence" value="ECO:0007669"/>
    <property type="project" value="UniProtKB-KW"/>
</dbReference>
<evidence type="ECO:0000256" key="14">
    <source>
        <dbReference type="ARBA" id="ARBA00023027"/>
    </source>
</evidence>
<keyword evidence="13 18" id="KW-0862">Zinc</keyword>
<accession>A0A7S7SIK9</accession>
<comment type="function">
    <text evidence="3 18">Catalyzes the conversion of 3-deoxy-D-arabino-heptulosonate 7-phosphate (DAHP) to dehydroquinate (DHQ).</text>
</comment>
<dbReference type="GO" id="GO:0009073">
    <property type="term" value="P:aromatic amino acid family biosynthetic process"/>
    <property type="evidence" value="ECO:0007669"/>
    <property type="project" value="UniProtKB-KW"/>
</dbReference>
<dbReference type="EC" id="4.2.3.4" evidence="7 18"/>
<evidence type="ECO:0000256" key="16">
    <source>
        <dbReference type="ARBA" id="ARBA00023239"/>
    </source>
</evidence>
<evidence type="ECO:0000313" key="21">
    <source>
        <dbReference type="EMBL" id="QOY85793.1"/>
    </source>
</evidence>
<dbReference type="RefSeq" id="WP_194447462.1">
    <property type="nucleotide sequence ID" value="NZ_CP063849.1"/>
</dbReference>
<keyword evidence="17 18" id="KW-0170">Cobalt</keyword>
<feature type="domain" description="3-dehydroquinate synthase N-terminal" evidence="19">
    <location>
        <begin position="65"/>
        <end position="176"/>
    </location>
</feature>
<feature type="binding site" evidence="18">
    <location>
        <position position="139"/>
    </location>
    <ligand>
        <name>NAD(+)</name>
        <dbReference type="ChEBI" id="CHEBI:57540"/>
    </ligand>
</feature>
<evidence type="ECO:0000256" key="17">
    <source>
        <dbReference type="ARBA" id="ARBA00023285"/>
    </source>
</evidence>
<evidence type="ECO:0000256" key="3">
    <source>
        <dbReference type="ARBA" id="ARBA00003485"/>
    </source>
</evidence>
<evidence type="ECO:0000256" key="13">
    <source>
        <dbReference type="ARBA" id="ARBA00022833"/>
    </source>
</evidence>
<comment type="cofactor">
    <cofactor evidence="2 18">
        <name>NAD(+)</name>
        <dbReference type="ChEBI" id="CHEBI:57540"/>
    </cofactor>
</comment>
<dbReference type="InterPro" id="IPR050071">
    <property type="entry name" value="Dehydroquinate_synthase"/>
</dbReference>
<evidence type="ECO:0000259" key="20">
    <source>
        <dbReference type="Pfam" id="PF24621"/>
    </source>
</evidence>
<comment type="subcellular location">
    <subcellularLocation>
        <location evidence="4 18">Cytoplasm</location>
    </subcellularLocation>
</comment>
<feature type="domain" description="3-dehydroquinate synthase C-terminal" evidence="20">
    <location>
        <begin position="178"/>
        <end position="321"/>
    </location>
</feature>
<keyword evidence="22" id="KW-1185">Reference proteome</keyword>
<dbReference type="AlphaFoldDB" id="A0A7S7SIK9"/>
<evidence type="ECO:0000256" key="8">
    <source>
        <dbReference type="ARBA" id="ARBA00017684"/>
    </source>
</evidence>
<keyword evidence="14 18" id="KW-0520">NAD</keyword>
<keyword evidence="9 18" id="KW-0963">Cytoplasm</keyword>
<evidence type="ECO:0000256" key="10">
    <source>
        <dbReference type="ARBA" id="ARBA00022605"/>
    </source>
</evidence>
<dbReference type="InterPro" id="IPR030960">
    <property type="entry name" value="DHQS/DOIS_N"/>
</dbReference>
<dbReference type="SUPFAM" id="SSF56796">
    <property type="entry name" value="Dehydroquinate synthase-like"/>
    <property type="match status" value="1"/>
</dbReference>
<dbReference type="InterPro" id="IPR016037">
    <property type="entry name" value="DHQ_synth_AroB"/>
</dbReference>
<dbReference type="Proteomes" id="UP000593892">
    <property type="component" value="Chromosome"/>
</dbReference>
<keyword evidence="16 18" id="KW-0456">Lyase</keyword>
<evidence type="ECO:0000256" key="9">
    <source>
        <dbReference type="ARBA" id="ARBA00022490"/>
    </source>
</evidence>
<feature type="binding site" evidence="18">
    <location>
        <position position="181"/>
    </location>
    <ligand>
        <name>Zn(2+)</name>
        <dbReference type="ChEBI" id="CHEBI:29105"/>
    </ligand>
</feature>
<dbReference type="PANTHER" id="PTHR43622">
    <property type="entry name" value="3-DEHYDROQUINATE SYNTHASE"/>
    <property type="match status" value="1"/>
</dbReference>
<dbReference type="CDD" id="cd08195">
    <property type="entry name" value="DHQS"/>
    <property type="match status" value="1"/>
</dbReference>
<comment type="pathway">
    <text evidence="5 18">Metabolic intermediate biosynthesis; chorismate biosynthesis; chorismate from D-erythrose 4-phosphate and phosphoenolpyruvate: step 2/7.</text>
</comment>
<dbReference type="PANTHER" id="PTHR43622:SF7">
    <property type="entry name" value="3-DEHYDROQUINATE SYNTHASE, CHLOROPLASTIC"/>
    <property type="match status" value="1"/>
</dbReference>
<name>A0A7S7SIK9_PALFE</name>
<dbReference type="Gene3D" id="1.20.1090.10">
    <property type="entry name" value="Dehydroquinate synthase-like - alpha domain"/>
    <property type="match status" value="1"/>
</dbReference>
<dbReference type="GO" id="GO:0000166">
    <property type="term" value="F:nucleotide binding"/>
    <property type="evidence" value="ECO:0007669"/>
    <property type="project" value="UniProtKB-KW"/>
</dbReference>
<feature type="binding site" evidence="18">
    <location>
        <position position="148"/>
    </location>
    <ligand>
        <name>NAD(+)</name>
        <dbReference type="ChEBI" id="CHEBI:57540"/>
    </ligand>
</feature>
<dbReference type="PIRSF" id="PIRSF001455">
    <property type="entry name" value="DHQ_synth"/>
    <property type="match status" value="1"/>
</dbReference>
<dbReference type="Pfam" id="PF24621">
    <property type="entry name" value="DHQS_C"/>
    <property type="match status" value="1"/>
</dbReference>
<comment type="similarity">
    <text evidence="6 18">Belongs to the sugar phosphate cyclases superfamily. Dehydroquinate synthase family.</text>
</comment>
<dbReference type="UniPathway" id="UPA00053">
    <property type="reaction ID" value="UER00085"/>
</dbReference>
<dbReference type="GO" id="GO:0009423">
    <property type="term" value="P:chorismate biosynthetic process"/>
    <property type="evidence" value="ECO:0007669"/>
    <property type="project" value="UniProtKB-UniRule"/>
</dbReference>
<gene>
    <name evidence="18 21" type="primary">aroB</name>
    <name evidence="21" type="ORF">IRI77_23600</name>
</gene>
<keyword evidence="15 18" id="KW-0057">Aromatic amino acid biosynthesis</keyword>
<evidence type="ECO:0000256" key="2">
    <source>
        <dbReference type="ARBA" id="ARBA00001911"/>
    </source>
</evidence>
<evidence type="ECO:0000259" key="19">
    <source>
        <dbReference type="Pfam" id="PF01761"/>
    </source>
</evidence>
<dbReference type="GO" id="GO:0005737">
    <property type="term" value="C:cytoplasm"/>
    <property type="evidence" value="ECO:0007669"/>
    <property type="project" value="UniProtKB-SubCell"/>
</dbReference>
<dbReference type="GO" id="GO:0003856">
    <property type="term" value="F:3-dehydroquinate synthase activity"/>
    <property type="evidence" value="ECO:0007669"/>
    <property type="project" value="UniProtKB-UniRule"/>
</dbReference>
<dbReference type="HAMAP" id="MF_00110">
    <property type="entry name" value="DHQ_synthase"/>
    <property type="match status" value="1"/>
</dbReference>
<evidence type="ECO:0000256" key="4">
    <source>
        <dbReference type="ARBA" id="ARBA00004496"/>
    </source>
</evidence>
<comment type="caution">
    <text evidence="18">Lacks conserved residue(s) required for the propagation of feature annotation.</text>
</comment>
<feature type="binding site" evidence="18">
    <location>
        <position position="244"/>
    </location>
    <ligand>
        <name>Zn(2+)</name>
        <dbReference type="ChEBI" id="CHEBI:29105"/>
    </ligand>
</feature>
<evidence type="ECO:0000256" key="18">
    <source>
        <dbReference type="HAMAP-Rule" id="MF_00110"/>
    </source>
</evidence>
<evidence type="ECO:0000313" key="22">
    <source>
        <dbReference type="Proteomes" id="UP000593892"/>
    </source>
</evidence>
<reference evidence="21 22" key="1">
    <citation type="submission" date="2020-10" db="EMBL/GenBank/DDBJ databases">
        <title>Complete genome sequence of Paludibaculum fermentans P105T, a facultatively anaerobic acidobacterium capable of dissimilatory Fe(III) reduction.</title>
        <authorList>
            <person name="Dedysh S.N."/>
            <person name="Beletsky A.V."/>
            <person name="Kulichevskaya I.S."/>
            <person name="Mardanov A.V."/>
            <person name="Ravin N.V."/>
        </authorList>
    </citation>
    <scope>NUCLEOTIDE SEQUENCE [LARGE SCALE GENOMIC DNA]</scope>
    <source>
        <strain evidence="21 22">P105</strain>
    </source>
</reference>
<sequence length="357" mass="38468">MPAFAVTTTAHRYEATVERGVLRRLRDFLPAKHGKVFVVATDDVWALHGSAVATGLDGTDWHRLVFPGGEERKRLASVEAMADRMVELGGDRSSLVVAFGGGIVNDLGGFLAAIYMRGIPVIQIPTTLLSQVDAAVGGKTGANLVGGKNLIGSFHQPLAVLTDPDVLMTLPEREYRAGLFEVIKHGVIACEPLFRLMQNEQPRVMAREAGAVEQMVAESVRIKCEVVTADEKEMGLRKILNFGHTVGHAMEAETKYAHFLHGEAVGLGMIAATHLSRLAGRLSEAHSQEIIDVVNAYGPFPSTEPLRTENLMPRLVKDKKAIQGTVHFVLATGIGSTEVVAGLPAEMVREAIELTLA</sequence>
<evidence type="ECO:0000256" key="15">
    <source>
        <dbReference type="ARBA" id="ARBA00023141"/>
    </source>
</evidence>
<dbReference type="GO" id="GO:0046872">
    <property type="term" value="F:metal ion binding"/>
    <property type="evidence" value="ECO:0007669"/>
    <property type="project" value="UniProtKB-KW"/>
</dbReference>
<dbReference type="EMBL" id="CP063849">
    <property type="protein sequence ID" value="QOY85793.1"/>
    <property type="molecule type" value="Genomic_DNA"/>
</dbReference>
<proteinExistence type="inferred from homology"/>
<evidence type="ECO:0000256" key="1">
    <source>
        <dbReference type="ARBA" id="ARBA00001393"/>
    </source>
</evidence>
<evidence type="ECO:0000256" key="7">
    <source>
        <dbReference type="ARBA" id="ARBA00013031"/>
    </source>
</evidence>
<protein>
    <recommendedName>
        <fullName evidence="8 18">3-dehydroquinate synthase</fullName>
        <shortName evidence="18">DHQS</shortName>
        <ecNumber evidence="7 18">4.2.3.4</ecNumber>
    </recommendedName>
</protein>